<evidence type="ECO:0000313" key="2">
    <source>
        <dbReference type="EMBL" id="KKL75460.1"/>
    </source>
</evidence>
<sequence length="207" mass="24036">MMDDNIDDMIDELRKYFNSDSDIFDIDFIFIPVSNLNIEKNAISEKAKGVKISYHFETGMRKPEIKIEGNRDNKKIWEYLMQMDLSEVPGLKEVYDHRSKTEIDVSKLSLEDYDLKEEELKASFLEPYTENSGDDLSIEIIIEIPGMDKKDVDIILKDEGRIFIITAENGNHRYMKTIPLPFKTSLENYKLEINNGIATIKVTKARV</sequence>
<dbReference type="InterPro" id="IPR002068">
    <property type="entry name" value="A-crystallin/Hsp20_dom"/>
</dbReference>
<evidence type="ECO:0000259" key="1">
    <source>
        <dbReference type="PROSITE" id="PS01031"/>
    </source>
</evidence>
<proteinExistence type="predicted"/>
<dbReference type="EMBL" id="LAZR01024346">
    <property type="protein sequence ID" value="KKL75460.1"/>
    <property type="molecule type" value="Genomic_DNA"/>
</dbReference>
<dbReference type="SUPFAM" id="SSF49764">
    <property type="entry name" value="HSP20-like chaperones"/>
    <property type="match status" value="1"/>
</dbReference>
<accession>A0A0F9H1E4</accession>
<name>A0A0F9H1E4_9ZZZZ</name>
<protein>
    <recommendedName>
        <fullName evidence="1">SHSP domain-containing protein</fullName>
    </recommendedName>
</protein>
<feature type="domain" description="SHSP" evidence="1">
    <location>
        <begin position="119"/>
        <end position="207"/>
    </location>
</feature>
<dbReference type="Gene3D" id="2.60.40.790">
    <property type="match status" value="1"/>
</dbReference>
<organism evidence="2">
    <name type="scientific">marine sediment metagenome</name>
    <dbReference type="NCBI Taxonomy" id="412755"/>
    <lineage>
        <taxon>unclassified sequences</taxon>
        <taxon>metagenomes</taxon>
        <taxon>ecological metagenomes</taxon>
    </lineage>
</organism>
<dbReference type="PROSITE" id="PS01031">
    <property type="entry name" value="SHSP"/>
    <property type="match status" value="1"/>
</dbReference>
<dbReference type="CDD" id="cd00298">
    <property type="entry name" value="ACD_sHsps_p23-like"/>
    <property type="match status" value="1"/>
</dbReference>
<gene>
    <name evidence="2" type="ORF">LCGC14_2054680</name>
</gene>
<reference evidence="2" key="1">
    <citation type="journal article" date="2015" name="Nature">
        <title>Complex archaea that bridge the gap between prokaryotes and eukaryotes.</title>
        <authorList>
            <person name="Spang A."/>
            <person name="Saw J.H."/>
            <person name="Jorgensen S.L."/>
            <person name="Zaremba-Niedzwiedzka K."/>
            <person name="Martijn J."/>
            <person name="Lind A.E."/>
            <person name="van Eijk R."/>
            <person name="Schleper C."/>
            <person name="Guy L."/>
            <person name="Ettema T.J."/>
        </authorList>
    </citation>
    <scope>NUCLEOTIDE SEQUENCE</scope>
</reference>
<dbReference type="InterPro" id="IPR008978">
    <property type="entry name" value="HSP20-like_chaperone"/>
</dbReference>
<dbReference type="AlphaFoldDB" id="A0A0F9H1E4"/>
<comment type="caution">
    <text evidence="2">The sequence shown here is derived from an EMBL/GenBank/DDBJ whole genome shotgun (WGS) entry which is preliminary data.</text>
</comment>